<organism evidence="12">
    <name type="scientific">freshwater metagenome</name>
    <dbReference type="NCBI Taxonomy" id="449393"/>
    <lineage>
        <taxon>unclassified sequences</taxon>
        <taxon>metagenomes</taxon>
        <taxon>ecological metagenomes</taxon>
    </lineage>
</organism>
<dbReference type="PANTHER" id="PTHR42801">
    <property type="entry name" value="THIOREDOXIN-DEPENDENT PEROXIDE REDUCTASE"/>
    <property type="match status" value="1"/>
</dbReference>
<dbReference type="SUPFAM" id="SSF52833">
    <property type="entry name" value="Thioredoxin-like"/>
    <property type="match status" value="1"/>
</dbReference>
<dbReference type="EMBL" id="CAEZWB010000028">
    <property type="protein sequence ID" value="CAB4643019.1"/>
    <property type="molecule type" value="Genomic_DNA"/>
</dbReference>
<dbReference type="PIRSF" id="PIRSF000239">
    <property type="entry name" value="AHPC"/>
    <property type="match status" value="1"/>
</dbReference>
<evidence type="ECO:0000256" key="9">
    <source>
        <dbReference type="ARBA" id="ARBA00038489"/>
    </source>
</evidence>
<dbReference type="GO" id="GO:0045454">
    <property type="term" value="P:cell redox homeostasis"/>
    <property type="evidence" value="ECO:0007669"/>
    <property type="project" value="TreeGrafter"/>
</dbReference>
<proteinExistence type="inferred from homology"/>
<evidence type="ECO:0000256" key="1">
    <source>
        <dbReference type="ARBA" id="ARBA00011245"/>
    </source>
</evidence>
<dbReference type="PROSITE" id="PS51352">
    <property type="entry name" value="THIOREDOXIN_2"/>
    <property type="match status" value="1"/>
</dbReference>
<dbReference type="CDD" id="cd03017">
    <property type="entry name" value="PRX_BCP"/>
    <property type="match status" value="1"/>
</dbReference>
<gene>
    <name evidence="12" type="ORF">UFOPK2166_00361</name>
    <name evidence="13" type="ORF">UFOPK2195_00542</name>
</gene>
<dbReference type="Gene3D" id="3.40.30.10">
    <property type="entry name" value="Glutaredoxin"/>
    <property type="match status" value="1"/>
</dbReference>
<evidence type="ECO:0000256" key="6">
    <source>
        <dbReference type="ARBA" id="ARBA00023157"/>
    </source>
</evidence>
<dbReference type="PANTHER" id="PTHR42801:SF4">
    <property type="entry name" value="AHPC_TSA FAMILY PROTEIN"/>
    <property type="match status" value="1"/>
</dbReference>
<feature type="domain" description="Thioredoxin" evidence="11">
    <location>
        <begin position="3"/>
        <end position="151"/>
    </location>
</feature>
<dbReference type="GO" id="GO:0005737">
    <property type="term" value="C:cytoplasm"/>
    <property type="evidence" value="ECO:0007669"/>
    <property type="project" value="TreeGrafter"/>
</dbReference>
<accession>A0A6J6K541</accession>
<dbReference type="AlphaFoldDB" id="A0A6J6K541"/>
<evidence type="ECO:0000256" key="7">
    <source>
        <dbReference type="ARBA" id="ARBA00023284"/>
    </source>
</evidence>
<name>A0A6J6K541_9ZZZZ</name>
<comment type="similarity">
    <text evidence="9">Belongs to the peroxiredoxin family. BCP/PrxQ subfamily.</text>
</comment>
<dbReference type="InterPro" id="IPR024706">
    <property type="entry name" value="Peroxiredoxin_AhpC-typ"/>
</dbReference>
<keyword evidence="3" id="KW-0575">Peroxidase</keyword>
<dbReference type="InterPro" id="IPR000866">
    <property type="entry name" value="AhpC/TSA"/>
</dbReference>
<evidence type="ECO:0000256" key="10">
    <source>
        <dbReference type="ARBA" id="ARBA00049091"/>
    </source>
</evidence>
<evidence type="ECO:0000256" key="3">
    <source>
        <dbReference type="ARBA" id="ARBA00022559"/>
    </source>
</evidence>
<evidence type="ECO:0000256" key="5">
    <source>
        <dbReference type="ARBA" id="ARBA00023002"/>
    </source>
</evidence>
<evidence type="ECO:0000256" key="8">
    <source>
        <dbReference type="ARBA" id="ARBA00032824"/>
    </source>
</evidence>
<dbReference type="EMBL" id="CAEZWH010000083">
    <property type="protein sequence ID" value="CAB4652336.1"/>
    <property type="molecule type" value="Genomic_DNA"/>
</dbReference>
<keyword evidence="5" id="KW-0560">Oxidoreductase</keyword>
<keyword evidence="4" id="KW-0049">Antioxidant</keyword>
<keyword evidence="6" id="KW-1015">Disulfide bond</keyword>
<evidence type="ECO:0000256" key="2">
    <source>
        <dbReference type="ARBA" id="ARBA00013017"/>
    </source>
</evidence>
<evidence type="ECO:0000256" key="4">
    <source>
        <dbReference type="ARBA" id="ARBA00022862"/>
    </source>
</evidence>
<evidence type="ECO:0000313" key="13">
    <source>
        <dbReference type="EMBL" id="CAB4652336.1"/>
    </source>
</evidence>
<dbReference type="EC" id="1.11.1.24" evidence="2"/>
<keyword evidence="7" id="KW-0676">Redox-active center</keyword>
<comment type="subunit">
    <text evidence="1">Monomer.</text>
</comment>
<dbReference type="GO" id="GO:0034599">
    <property type="term" value="P:cellular response to oxidative stress"/>
    <property type="evidence" value="ECO:0007669"/>
    <property type="project" value="TreeGrafter"/>
</dbReference>
<comment type="catalytic activity">
    <reaction evidence="10">
        <text>a hydroperoxide + [thioredoxin]-dithiol = an alcohol + [thioredoxin]-disulfide + H2O</text>
        <dbReference type="Rhea" id="RHEA:62620"/>
        <dbReference type="Rhea" id="RHEA-COMP:10698"/>
        <dbReference type="Rhea" id="RHEA-COMP:10700"/>
        <dbReference type="ChEBI" id="CHEBI:15377"/>
        <dbReference type="ChEBI" id="CHEBI:29950"/>
        <dbReference type="ChEBI" id="CHEBI:30879"/>
        <dbReference type="ChEBI" id="CHEBI:35924"/>
        <dbReference type="ChEBI" id="CHEBI:50058"/>
        <dbReference type="EC" id="1.11.1.24"/>
    </reaction>
</comment>
<dbReference type="InterPro" id="IPR036249">
    <property type="entry name" value="Thioredoxin-like_sf"/>
</dbReference>
<sequence>MSIKVGDKAPSFVLPGTGGASYTLEQFAGAPLVLVFYPGDNTPVCTKQLNCYNDELAQFTGVGAQVVGISAQDVSSHDDFSQKHGFGFPLLADTDKAVASAYGVVGPLGFPRRSVFVIDAKGVISYVHRALAGITFRPVSELVAAVEQAKKA</sequence>
<protein>
    <recommendedName>
        <fullName evidence="2">thioredoxin-dependent peroxiredoxin</fullName>
        <ecNumber evidence="2">1.11.1.24</ecNumber>
    </recommendedName>
    <alternativeName>
        <fullName evidence="8">Thioredoxin peroxidase</fullName>
    </alternativeName>
</protein>
<dbReference type="InterPro" id="IPR013766">
    <property type="entry name" value="Thioredoxin_domain"/>
</dbReference>
<dbReference type="GO" id="GO:0008379">
    <property type="term" value="F:thioredoxin peroxidase activity"/>
    <property type="evidence" value="ECO:0007669"/>
    <property type="project" value="TreeGrafter"/>
</dbReference>
<evidence type="ECO:0000259" key="11">
    <source>
        <dbReference type="PROSITE" id="PS51352"/>
    </source>
</evidence>
<dbReference type="Pfam" id="PF00578">
    <property type="entry name" value="AhpC-TSA"/>
    <property type="match status" value="1"/>
</dbReference>
<dbReference type="InterPro" id="IPR050924">
    <property type="entry name" value="Peroxiredoxin_BCP/PrxQ"/>
</dbReference>
<reference evidence="12" key="1">
    <citation type="submission" date="2020-05" db="EMBL/GenBank/DDBJ databases">
        <authorList>
            <person name="Chiriac C."/>
            <person name="Salcher M."/>
            <person name="Ghai R."/>
            <person name="Kavagutti S V."/>
        </authorList>
    </citation>
    <scope>NUCLEOTIDE SEQUENCE</scope>
</reference>
<evidence type="ECO:0000313" key="12">
    <source>
        <dbReference type="EMBL" id="CAB4643019.1"/>
    </source>
</evidence>